<dbReference type="Proteomes" id="UP001597063">
    <property type="component" value="Unassembled WGS sequence"/>
</dbReference>
<accession>A0ABW2XP03</accession>
<gene>
    <name evidence="3" type="ORF">ACFQZM_27470</name>
</gene>
<evidence type="ECO:0000313" key="3">
    <source>
        <dbReference type="EMBL" id="MFD0688263.1"/>
    </source>
</evidence>
<feature type="region of interest" description="Disordered" evidence="1">
    <location>
        <begin position="282"/>
        <end position="363"/>
    </location>
</feature>
<sequence>MAEGRSWRAASGAWLGIGTAPGALVLGAQVGGRHGGALPAVVLVAGGAVMAALLAAQGRLGLLPPDGENAGMTDLAPRYLPPIAERAFTALLAAAMVGWFGFNVGLGGAAAAALAGLPDAAGVLLLTVPMVAVLIAGGGRWNAVAVATTLTAVALIGIVAARLPPPSSPVSLARDGPPSLLAADLAGYIGYVSVFAVRAPDFTVGLRRRRDLAACVALLVGPALAASVVGAGVAAASGSTDVVAVLAGPDGLPAANLFVAASVIAPTLAAVHSGVFAVQRFMPTPQPPNATTHNPPAHNPTTPDTAAHHATAPDEATNNAPPPDAAAHDAVTHGTAAHDAATNNATAPDATAPGAPERGALGRDAPEHDAVAHDAAAHQVTVHDAAAPDAVARGAPERGATMHDAAAHDVTVHDAAAPDAVARGAPERGAPTHDSTAYRATVHDAAARDAVGRGAPAPDVVARDVSLRDAVVRGLGACDSAVRGVPLRGSRARGLGGTVGLGRWGRVVAVLVIAVPGAVLAALRVDRMLLDWLTVLAAALPALVPPMAAEAARRRRGRAARPVATWVWAPGAAAAVALTAAGHAAAAPAGLAVSAAATVLHAAYLRMRSGFRS</sequence>
<feature type="transmembrane region" description="Helical" evidence="2">
    <location>
        <begin position="257"/>
        <end position="278"/>
    </location>
</feature>
<feature type="compositionally biased region" description="Low complexity" evidence="1">
    <location>
        <begin position="332"/>
        <end position="356"/>
    </location>
</feature>
<feature type="transmembrane region" description="Helical" evidence="2">
    <location>
        <begin position="563"/>
        <end position="581"/>
    </location>
</feature>
<name>A0ABW2XP03_9ACTN</name>
<feature type="transmembrane region" description="Helical" evidence="2">
    <location>
        <begin position="587"/>
        <end position="605"/>
    </location>
</feature>
<feature type="transmembrane region" description="Helical" evidence="2">
    <location>
        <begin position="88"/>
        <end position="114"/>
    </location>
</feature>
<feature type="transmembrane region" description="Helical" evidence="2">
    <location>
        <begin position="37"/>
        <end position="56"/>
    </location>
</feature>
<proteinExistence type="predicted"/>
<evidence type="ECO:0000313" key="4">
    <source>
        <dbReference type="Proteomes" id="UP001597063"/>
    </source>
</evidence>
<keyword evidence="4" id="KW-1185">Reference proteome</keyword>
<evidence type="ECO:0000256" key="1">
    <source>
        <dbReference type="SAM" id="MobiDB-lite"/>
    </source>
</evidence>
<reference evidence="4" key="1">
    <citation type="journal article" date="2019" name="Int. J. Syst. Evol. Microbiol.">
        <title>The Global Catalogue of Microorganisms (GCM) 10K type strain sequencing project: providing services to taxonomists for standard genome sequencing and annotation.</title>
        <authorList>
            <consortium name="The Broad Institute Genomics Platform"/>
            <consortium name="The Broad Institute Genome Sequencing Center for Infectious Disease"/>
            <person name="Wu L."/>
            <person name="Ma J."/>
        </authorList>
    </citation>
    <scope>NUCLEOTIDE SEQUENCE [LARGE SCALE GENOMIC DNA]</scope>
    <source>
        <strain evidence="4">JCM 9371</strain>
    </source>
</reference>
<keyword evidence="2" id="KW-0472">Membrane</keyword>
<feature type="compositionally biased region" description="Low complexity" evidence="1">
    <location>
        <begin position="289"/>
        <end position="319"/>
    </location>
</feature>
<feature type="transmembrane region" description="Helical" evidence="2">
    <location>
        <begin position="143"/>
        <end position="161"/>
    </location>
</feature>
<feature type="transmembrane region" description="Helical" evidence="2">
    <location>
        <begin position="181"/>
        <end position="200"/>
    </location>
</feature>
<keyword evidence="2" id="KW-0812">Transmembrane</keyword>
<evidence type="ECO:0000256" key="2">
    <source>
        <dbReference type="SAM" id="Phobius"/>
    </source>
</evidence>
<dbReference type="EMBL" id="JBHTGP010000013">
    <property type="protein sequence ID" value="MFD0688263.1"/>
    <property type="molecule type" value="Genomic_DNA"/>
</dbReference>
<comment type="caution">
    <text evidence="3">The sequence shown here is derived from an EMBL/GenBank/DDBJ whole genome shotgun (WGS) entry which is preliminary data.</text>
</comment>
<feature type="transmembrane region" description="Helical" evidence="2">
    <location>
        <begin position="504"/>
        <end position="523"/>
    </location>
</feature>
<protein>
    <submittedName>
        <fullName evidence="3">Uncharacterized protein</fullName>
    </submittedName>
</protein>
<feature type="transmembrane region" description="Helical" evidence="2">
    <location>
        <begin position="529"/>
        <end position="551"/>
    </location>
</feature>
<feature type="transmembrane region" description="Helical" evidence="2">
    <location>
        <begin position="120"/>
        <end position="136"/>
    </location>
</feature>
<feature type="transmembrane region" description="Helical" evidence="2">
    <location>
        <begin position="212"/>
        <end position="237"/>
    </location>
</feature>
<keyword evidence="2" id="KW-1133">Transmembrane helix</keyword>
<organism evidence="3 4">
    <name type="scientific">Actinomadura fibrosa</name>
    <dbReference type="NCBI Taxonomy" id="111802"/>
    <lineage>
        <taxon>Bacteria</taxon>
        <taxon>Bacillati</taxon>
        <taxon>Actinomycetota</taxon>
        <taxon>Actinomycetes</taxon>
        <taxon>Streptosporangiales</taxon>
        <taxon>Thermomonosporaceae</taxon>
        <taxon>Actinomadura</taxon>
    </lineage>
</organism>
<dbReference type="RefSeq" id="WP_378324032.1">
    <property type="nucleotide sequence ID" value="NZ_JBHTGP010000013.1"/>
</dbReference>